<evidence type="ECO:0000313" key="2">
    <source>
        <dbReference type="Proteomes" id="UP001152795"/>
    </source>
</evidence>
<sequence length="100" mass="11386">MEETSMGCLNPNGIALIAAVMSYENIDDLEYHFHSLSCLLNRNAFEITPVEFVQLNHACHDYSMSKSNLLLENAIVETEAQRQQLIKRAKAKEYLNNEPV</sequence>
<evidence type="ECO:0000313" key="1">
    <source>
        <dbReference type="EMBL" id="CAB4031715.1"/>
    </source>
</evidence>
<dbReference type="Proteomes" id="UP001152795">
    <property type="component" value="Unassembled WGS sequence"/>
</dbReference>
<protein>
    <submittedName>
        <fullName evidence="1">Uncharacterized protein</fullName>
    </submittedName>
</protein>
<proteinExistence type="predicted"/>
<comment type="caution">
    <text evidence="1">The sequence shown here is derived from an EMBL/GenBank/DDBJ whole genome shotgun (WGS) entry which is preliminary data.</text>
</comment>
<reference evidence="1" key="1">
    <citation type="submission" date="2020-04" db="EMBL/GenBank/DDBJ databases">
        <authorList>
            <person name="Alioto T."/>
            <person name="Alioto T."/>
            <person name="Gomez Garrido J."/>
        </authorList>
    </citation>
    <scope>NUCLEOTIDE SEQUENCE</scope>
    <source>
        <strain evidence="1">A484AB</strain>
    </source>
</reference>
<dbReference type="EMBL" id="CACRXK020017842">
    <property type="protein sequence ID" value="CAB4031715.1"/>
    <property type="molecule type" value="Genomic_DNA"/>
</dbReference>
<organism evidence="1 2">
    <name type="scientific">Paramuricea clavata</name>
    <name type="common">Red gorgonian</name>
    <name type="synonym">Violescent sea-whip</name>
    <dbReference type="NCBI Taxonomy" id="317549"/>
    <lineage>
        <taxon>Eukaryota</taxon>
        <taxon>Metazoa</taxon>
        <taxon>Cnidaria</taxon>
        <taxon>Anthozoa</taxon>
        <taxon>Octocorallia</taxon>
        <taxon>Malacalcyonacea</taxon>
        <taxon>Plexauridae</taxon>
        <taxon>Paramuricea</taxon>
    </lineage>
</organism>
<dbReference type="AlphaFoldDB" id="A0A6S7JH22"/>
<accession>A0A6S7JH22</accession>
<keyword evidence="2" id="KW-1185">Reference proteome</keyword>
<name>A0A6S7JH22_PARCT</name>
<feature type="non-terminal residue" evidence="1">
    <location>
        <position position="100"/>
    </location>
</feature>
<gene>
    <name evidence="1" type="ORF">PACLA_8A024091</name>
</gene>